<dbReference type="AlphaFoldDB" id="A0A975D2P8"/>
<feature type="signal peptide" evidence="1">
    <location>
        <begin position="1"/>
        <end position="22"/>
    </location>
</feature>
<keyword evidence="2" id="KW-0540">Nuclease</keyword>
<dbReference type="PANTHER" id="PTHR11803:SF59">
    <property type="entry name" value="ENDORIBONUCLEASE"/>
    <property type="match status" value="1"/>
</dbReference>
<dbReference type="Proteomes" id="UP000664914">
    <property type="component" value="Chromosome"/>
</dbReference>
<proteinExistence type="predicted"/>
<evidence type="ECO:0000313" key="3">
    <source>
        <dbReference type="Proteomes" id="UP000664914"/>
    </source>
</evidence>
<protein>
    <submittedName>
        <fullName evidence="2">Endonuclease</fullName>
    </submittedName>
</protein>
<dbReference type="PANTHER" id="PTHR11803">
    <property type="entry name" value="2-IMINOBUTANOATE/2-IMINOPROPANOATE DEAMINASE RIDA"/>
    <property type="match status" value="1"/>
</dbReference>
<reference evidence="2" key="2">
    <citation type="submission" date="2021-04" db="EMBL/GenBank/DDBJ databases">
        <title>Isolation and genomic analysis of the ibuprofen-degrading bacterium Sphingomonas strain MPO218.</title>
        <authorList>
            <person name="Aulestia M."/>
            <person name="Flores A."/>
            <person name="Mangas E.L."/>
            <person name="Perez-Pulido A.J."/>
            <person name="Santero E."/>
            <person name="Camacho E.M."/>
        </authorList>
    </citation>
    <scope>NUCLEOTIDE SEQUENCE</scope>
    <source>
        <strain evidence="2">MPO218</strain>
    </source>
</reference>
<keyword evidence="2" id="KW-0255">Endonuclease</keyword>
<dbReference type="CDD" id="cd06151">
    <property type="entry name" value="YjgF_YER057c_UK114_like_3"/>
    <property type="match status" value="1"/>
</dbReference>
<sequence>MKTKPMIAAVAAALLATGAASAAPAPVERIASPGPDGKPGLILKGVIVPAGYETFYLSGQLADPIDPARTATIDDYGDTRTQTLSVLAKIRALLASKGYAMADVVKMQAFLAADPKLGKIDFAGFNAGFRDYFGSAANPNTVARSTFQVANLVQPMFLVEIEVTAVKAPGK</sequence>
<dbReference type="RefSeq" id="WP_208632213.1">
    <property type="nucleotide sequence ID" value="NZ_CP059319.1"/>
</dbReference>
<dbReference type="Gene3D" id="3.30.1330.40">
    <property type="entry name" value="RutC-like"/>
    <property type="match status" value="1"/>
</dbReference>
<dbReference type="InterPro" id="IPR006175">
    <property type="entry name" value="YjgF/YER057c/UK114"/>
</dbReference>
<gene>
    <name evidence="2" type="ORF">HRJ34_20105</name>
</gene>
<dbReference type="GO" id="GO:0019239">
    <property type="term" value="F:deaminase activity"/>
    <property type="evidence" value="ECO:0007669"/>
    <property type="project" value="TreeGrafter"/>
</dbReference>
<organism evidence="2 3">
    <name type="scientific">Rhizorhabdus wittichii</name>
    <dbReference type="NCBI Taxonomy" id="160791"/>
    <lineage>
        <taxon>Bacteria</taxon>
        <taxon>Pseudomonadati</taxon>
        <taxon>Pseudomonadota</taxon>
        <taxon>Alphaproteobacteria</taxon>
        <taxon>Sphingomonadales</taxon>
        <taxon>Sphingomonadaceae</taxon>
        <taxon>Rhizorhabdus</taxon>
    </lineage>
</organism>
<dbReference type="GO" id="GO:0004519">
    <property type="term" value="F:endonuclease activity"/>
    <property type="evidence" value="ECO:0007669"/>
    <property type="project" value="UniProtKB-KW"/>
</dbReference>
<keyword evidence="1" id="KW-0732">Signal</keyword>
<dbReference type="Pfam" id="PF01042">
    <property type="entry name" value="Ribonuc_L-PSP"/>
    <property type="match status" value="1"/>
</dbReference>
<dbReference type="EMBL" id="CP059319">
    <property type="protein sequence ID" value="QTH20620.1"/>
    <property type="molecule type" value="Genomic_DNA"/>
</dbReference>
<accession>A0A975D2P8</accession>
<evidence type="ECO:0000313" key="2">
    <source>
        <dbReference type="EMBL" id="QTH20620.1"/>
    </source>
</evidence>
<keyword evidence="2" id="KW-0378">Hydrolase</keyword>
<dbReference type="InterPro" id="IPR035959">
    <property type="entry name" value="RutC-like_sf"/>
</dbReference>
<dbReference type="SUPFAM" id="SSF55298">
    <property type="entry name" value="YjgF-like"/>
    <property type="match status" value="1"/>
</dbReference>
<dbReference type="GO" id="GO:0005829">
    <property type="term" value="C:cytosol"/>
    <property type="evidence" value="ECO:0007669"/>
    <property type="project" value="TreeGrafter"/>
</dbReference>
<evidence type="ECO:0000256" key="1">
    <source>
        <dbReference type="SAM" id="SignalP"/>
    </source>
</evidence>
<reference evidence="2" key="1">
    <citation type="submission" date="2020-07" db="EMBL/GenBank/DDBJ databases">
        <authorList>
            <person name="Camacho E."/>
        </authorList>
    </citation>
    <scope>NUCLEOTIDE SEQUENCE</scope>
    <source>
        <strain evidence="2">MPO218</strain>
    </source>
</reference>
<feature type="chain" id="PRO_5036948980" evidence="1">
    <location>
        <begin position="23"/>
        <end position="171"/>
    </location>
</feature>
<name>A0A975D2P8_9SPHN</name>